<evidence type="ECO:0000313" key="1">
    <source>
        <dbReference type="EMBL" id="CAE6519341.1"/>
    </source>
</evidence>
<accession>A0A8H3HLV2</accession>
<evidence type="ECO:0000313" key="2">
    <source>
        <dbReference type="Proteomes" id="UP000663850"/>
    </source>
</evidence>
<dbReference type="AlphaFoldDB" id="A0A8H3HLV2"/>
<dbReference type="Proteomes" id="UP000663850">
    <property type="component" value="Unassembled WGS sequence"/>
</dbReference>
<protein>
    <submittedName>
        <fullName evidence="1">Uncharacterized protein</fullName>
    </submittedName>
</protein>
<organism evidence="1 2">
    <name type="scientific">Rhizoctonia solani</name>
    <dbReference type="NCBI Taxonomy" id="456999"/>
    <lineage>
        <taxon>Eukaryota</taxon>
        <taxon>Fungi</taxon>
        <taxon>Dikarya</taxon>
        <taxon>Basidiomycota</taxon>
        <taxon>Agaricomycotina</taxon>
        <taxon>Agaricomycetes</taxon>
        <taxon>Cantharellales</taxon>
        <taxon>Ceratobasidiaceae</taxon>
        <taxon>Rhizoctonia</taxon>
    </lineage>
</organism>
<reference evidence="1" key="1">
    <citation type="submission" date="2021-01" db="EMBL/GenBank/DDBJ databases">
        <authorList>
            <person name="Kaushik A."/>
        </authorList>
    </citation>
    <scope>NUCLEOTIDE SEQUENCE</scope>
    <source>
        <strain evidence="1">Type strain: AG8-Rh-89/</strain>
    </source>
</reference>
<name>A0A8H3HLV2_9AGAM</name>
<proteinExistence type="predicted"/>
<gene>
    <name evidence="1" type="ORF">RDB_LOCUS115742</name>
</gene>
<dbReference type="EMBL" id="CAJMWZ010006281">
    <property type="protein sequence ID" value="CAE6519341.1"/>
    <property type="molecule type" value="Genomic_DNA"/>
</dbReference>
<sequence length="331" mass="36601">MDTDYCLACNKQLIASEFTHEFASYCSVECMNREDPLSPAPHAVNSRLRARFEGPSPIGWPRKVREPRSRSMSRVRPRLSAVRAPPVIQLGFDAEDRPASPESEVAWSLPAAGATRLVGSKWMGKDYEGIKCWAHGVRGYPDDDISDDDSDSDVFDVKAAPIFPITLKSPRRAPSSTQTSLTPRHMSVFTLDDTASLATPVTDNCLVHGYVESFQSSNTPPNQAAQRLRRLVTGSTASVHTPSAKPVKARTYSTPLSATLPKSSSEPVWIAQPIQPLSRPDAQPGRDWGGLYDHECEKNELASDRIGSYIPTSSWQRGRTRQRSNTECFIR</sequence>
<comment type="caution">
    <text evidence="1">The sequence shown here is derived from an EMBL/GenBank/DDBJ whole genome shotgun (WGS) entry which is preliminary data.</text>
</comment>